<gene>
    <name evidence="1" type="ORF">Tci_834704</name>
</gene>
<reference evidence="1" key="1">
    <citation type="journal article" date="2019" name="Sci. Rep.">
        <title>Draft genome of Tanacetum cinerariifolium, the natural source of mosquito coil.</title>
        <authorList>
            <person name="Yamashiro T."/>
            <person name="Shiraishi A."/>
            <person name="Satake H."/>
            <person name="Nakayama K."/>
        </authorList>
    </citation>
    <scope>NUCLEOTIDE SEQUENCE</scope>
</reference>
<name>A0A699Q828_TANCI</name>
<organism evidence="1">
    <name type="scientific">Tanacetum cinerariifolium</name>
    <name type="common">Dalmatian daisy</name>
    <name type="synonym">Chrysanthemum cinerariifolium</name>
    <dbReference type="NCBI Taxonomy" id="118510"/>
    <lineage>
        <taxon>Eukaryota</taxon>
        <taxon>Viridiplantae</taxon>
        <taxon>Streptophyta</taxon>
        <taxon>Embryophyta</taxon>
        <taxon>Tracheophyta</taxon>
        <taxon>Spermatophyta</taxon>
        <taxon>Magnoliopsida</taxon>
        <taxon>eudicotyledons</taxon>
        <taxon>Gunneridae</taxon>
        <taxon>Pentapetalae</taxon>
        <taxon>asterids</taxon>
        <taxon>campanulids</taxon>
        <taxon>Asterales</taxon>
        <taxon>Asteraceae</taxon>
        <taxon>Asteroideae</taxon>
        <taxon>Anthemideae</taxon>
        <taxon>Anthemidinae</taxon>
        <taxon>Tanacetum</taxon>
    </lineage>
</organism>
<protein>
    <submittedName>
        <fullName evidence="1">Transposase, MuDR</fullName>
    </submittedName>
</protein>
<proteinExistence type="predicted"/>
<sequence length="208" mass="23705">PRWKNDPGRLSAAPDSLTVSFFFLEKCKKLESVTIMRRVITMRRVTIMRGVITMRGSNHNEGSDNNEGVTIMRDNIDSNVELVSSTKPEPQAKNNENLVYEEVDLEDFDSEIDSDEDEAERMKALRKLGKCHKPVDGNTYTENFYVSQTFPNKDLIKDMVTKISVWTMRELHLTRNDKERVREECRGIVPCFSNSGPNEDGLVDGPSG</sequence>
<evidence type="ECO:0000313" key="1">
    <source>
        <dbReference type="EMBL" id="GFC62734.1"/>
    </source>
</evidence>
<dbReference type="EMBL" id="BKCJ010995085">
    <property type="protein sequence ID" value="GFC62734.1"/>
    <property type="molecule type" value="Genomic_DNA"/>
</dbReference>
<dbReference type="AlphaFoldDB" id="A0A699Q828"/>
<feature type="non-terminal residue" evidence="1">
    <location>
        <position position="1"/>
    </location>
</feature>
<accession>A0A699Q828</accession>
<comment type="caution">
    <text evidence="1">The sequence shown here is derived from an EMBL/GenBank/DDBJ whole genome shotgun (WGS) entry which is preliminary data.</text>
</comment>